<keyword evidence="2" id="KW-1185">Reference proteome</keyword>
<dbReference type="RefSeq" id="WP_159902564.1">
    <property type="nucleotide sequence ID" value="NZ_BAABFX010000028.1"/>
</dbReference>
<dbReference type="Proteomes" id="UP001500390">
    <property type="component" value="Unassembled WGS sequence"/>
</dbReference>
<gene>
    <name evidence="1" type="ORF">GCM10023153_22230</name>
</gene>
<evidence type="ECO:0000313" key="1">
    <source>
        <dbReference type="EMBL" id="GAA4397853.1"/>
    </source>
</evidence>
<dbReference type="InterPro" id="IPR023393">
    <property type="entry name" value="START-like_dom_sf"/>
</dbReference>
<evidence type="ECO:0008006" key="3">
    <source>
        <dbReference type="Google" id="ProtNLM"/>
    </source>
</evidence>
<evidence type="ECO:0000313" key="2">
    <source>
        <dbReference type="Proteomes" id="UP001500390"/>
    </source>
</evidence>
<dbReference type="Pfam" id="PF10604">
    <property type="entry name" value="Polyketide_cyc2"/>
    <property type="match status" value="1"/>
</dbReference>
<dbReference type="CDD" id="cd07812">
    <property type="entry name" value="SRPBCC"/>
    <property type="match status" value="1"/>
</dbReference>
<organism evidence="1 2">
    <name type="scientific">Ornithinibacter aureus</name>
    <dbReference type="NCBI Taxonomy" id="622664"/>
    <lineage>
        <taxon>Bacteria</taxon>
        <taxon>Bacillati</taxon>
        <taxon>Actinomycetota</taxon>
        <taxon>Actinomycetes</taxon>
        <taxon>Micrococcales</taxon>
        <taxon>Intrasporangiaceae</taxon>
        <taxon>Ornithinibacter</taxon>
    </lineage>
</organism>
<dbReference type="InterPro" id="IPR019587">
    <property type="entry name" value="Polyketide_cyclase/dehydratase"/>
</dbReference>
<protein>
    <recommendedName>
        <fullName evidence="3">Polyketide cyclase / dehydrase and lipid transport</fullName>
    </recommendedName>
</protein>
<name>A0ABP8JY75_9MICO</name>
<proteinExistence type="predicted"/>
<dbReference type="SUPFAM" id="SSF55961">
    <property type="entry name" value="Bet v1-like"/>
    <property type="match status" value="1"/>
</dbReference>
<dbReference type="Gene3D" id="3.30.530.20">
    <property type="match status" value="1"/>
</dbReference>
<accession>A0ABP8JY75</accession>
<sequence length="157" mass="17210">MATFTTSNRSVADVTAQVHEVWEVLTDPDLLAQLTPFLHSVTEHGEHWVWQLTKVPVLGKSFSFTFRELMVFDEPHRIDFTHDPAPGAAETAGVVGYYALTPHPRGTHLETSMTITVDLPFPGLLRPGVTAAMRGVIAIMGQRFGHNLLAHLGATNA</sequence>
<reference evidence="2" key="1">
    <citation type="journal article" date="2019" name="Int. J. Syst. Evol. Microbiol.">
        <title>The Global Catalogue of Microorganisms (GCM) 10K type strain sequencing project: providing services to taxonomists for standard genome sequencing and annotation.</title>
        <authorList>
            <consortium name="The Broad Institute Genomics Platform"/>
            <consortium name="The Broad Institute Genome Sequencing Center for Infectious Disease"/>
            <person name="Wu L."/>
            <person name="Ma J."/>
        </authorList>
    </citation>
    <scope>NUCLEOTIDE SEQUENCE [LARGE SCALE GENOMIC DNA]</scope>
    <source>
        <strain evidence="2">JCM 17738</strain>
    </source>
</reference>
<comment type="caution">
    <text evidence="1">The sequence shown here is derived from an EMBL/GenBank/DDBJ whole genome shotgun (WGS) entry which is preliminary data.</text>
</comment>
<dbReference type="EMBL" id="BAABFX010000028">
    <property type="protein sequence ID" value="GAA4397853.1"/>
    <property type="molecule type" value="Genomic_DNA"/>
</dbReference>